<evidence type="ECO:0000313" key="1">
    <source>
        <dbReference type="EMBL" id="EMJ78122.1"/>
    </source>
</evidence>
<sequence length="51" mass="5576">MNTFTSIAIKAIFWSSGRDSNPQRSIKNSIFKPSAMICQVGPFLKEGLISG</sequence>
<reference evidence="1 2" key="1">
    <citation type="submission" date="2013-01" db="EMBL/GenBank/DDBJ databases">
        <authorList>
            <person name="Harkins D.M."/>
            <person name="Durkin A.S."/>
            <person name="Brinkac L.M."/>
            <person name="Haft D.H."/>
            <person name="Selengut J.D."/>
            <person name="Sanka R."/>
            <person name="DePew J."/>
            <person name="Purushe J."/>
            <person name="Galloway R.L."/>
            <person name="Vinetz J.M."/>
            <person name="Sutton G.G."/>
            <person name="Nierman W.C."/>
            <person name="Fouts D.E."/>
        </authorList>
    </citation>
    <scope>NUCLEOTIDE SEQUENCE [LARGE SCALE GENOMIC DNA]</scope>
    <source>
        <strain evidence="1 2">Sponselee CDC</strain>
    </source>
</reference>
<protein>
    <submittedName>
        <fullName evidence="1">Uncharacterized protein</fullName>
    </submittedName>
</protein>
<dbReference type="Proteomes" id="UP000011873">
    <property type="component" value="Unassembled WGS sequence"/>
</dbReference>
<evidence type="ECO:0000313" key="2">
    <source>
        <dbReference type="Proteomes" id="UP000011873"/>
    </source>
</evidence>
<comment type="caution">
    <text evidence="1">The sequence shown here is derived from an EMBL/GenBank/DDBJ whole genome shotgun (WGS) entry which is preliminary data.</text>
</comment>
<organism evidence="1 2">
    <name type="scientific">Leptospira borgpetersenii serovar Hardjo-bovis str. Sponselee</name>
    <dbReference type="NCBI Taxonomy" id="1303729"/>
    <lineage>
        <taxon>Bacteria</taxon>
        <taxon>Pseudomonadati</taxon>
        <taxon>Spirochaetota</taxon>
        <taxon>Spirochaetia</taxon>
        <taxon>Leptospirales</taxon>
        <taxon>Leptospiraceae</taxon>
        <taxon>Leptospira</taxon>
    </lineage>
</organism>
<dbReference type="EMBL" id="ANMU01000165">
    <property type="protein sequence ID" value="EMJ78122.1"/>
    <property type="molecule type" value="Genomic_DNA"/>
</dbReference>
<accession>M6BEJ9</accession>
<proteinExistence type="predicted"/>
<dbReference type="PATRIC" id="fig|1218567.3.peg.3993"/>
<dbReference type="AlphaFoldDB" id="M6BEJ9"/>
<gene>
    <name evidence="1" type="ORF">LEP1GSC016_3653</name>
</gene>
<name>M6BEJ9_LEPBO</name>